<dbReference type="InterPro" id="IPR016181">
    <property type="entry name" value="Acyl_CoA_acyltransferase"/>
</dbReference>
<organism evidence="2 3">
    <name type="scientific">Sporolactobacillus terrae</name>
    <dbReference type="NCBI Taxonomy" id="269673"/>
    <lineage>
        <taxon>Bacteria</taxon>
        <taxon>Bacillati</taxon>
        <taxon>Bacillota</taxon>
        <taxon>Bacilli</taxon>
        <taxon>Bacillales</taxon>
        <taxon>Sporolactobacillaceae</taxon>
        <taxon>Sporolactobacillus</taxon>
    </lineage>
</organism>
<dbReference type="GO" id="GO:0016747">
    <property type="term" value="F:acyltransferase activity, transferring groups other than amino-acyl groups"/>
    <property type="evidence" value="ECO:0007669"/>
    <property type="project" value="InterPro"/>
</dbReference>
<evidence type="ECO:0000313" key="2">
    <source>
        <dbReference type="EMBL" id="BBN99717.1"/>
    </source>
</evidence>
<protein>
    <submittedName>
        <fullName evidence="2">Acetyltransferase</fullName>
    </submittedName>
</protein>
<dbReference type="PANTHER" id="PTHR43415">
    <property type="entry name" value="SPERMIDINE N(1)-ACETYLTRANSFERASE"/>
    <property type="match status" value="1"/>
</dbReference>
<dbReference type="PROSITE" id="PS51186">
    <property type="entry name" value="GNAT"/>
    <property type="match status" value="1"/>
</dbReference>
<dbReference type="EMBL" id="AP021853">
    <property type="protein sequence ID" value="BBN99717.1"/>
    <property type="molecule type" value="Genomic_DNA"/>
</dbReference>
<keyword evidence="2" id="KW-0808">Transferase</keyword>
<reference evidence="2 3" key="1">
    <citation type="submission" date="2019-09" db="EMBL/GenBank/DDBJ databases">
        <title>Complete genome sequence of Sporolactobacillus terrae 70-3.</title>
        <authorList>
            <person name="Tanaka N."/>
            <person name="Shiwa Y."/>
            <person name="Fujita N."/>
            <person name="Tanasupawat S."/>
        </authorList>
    </citation>
    <scope>NUCLEOTIDE SEQUENCE [LARGE SCALE GENOMIC DNA]</scope>
    <source>
        <strain evidence="2 3">70-3</strain>
    </source>
</reference>
<dbReference type="Gene3D" id="3.40.630.30">
    <property type="match status" value="1"/>
</dbReference>
<dbReference type="RefSeq" id="WP_028983497.1">
    <property type="nucleotide sequence ID" value="NZ_AP021853.1"/>
</dbReference>
<evidence type="ECO:0000313" key="3">
    <source>
        <dbReference type="Proteomes" id="UP000326951"/>
    </source>
</evidence>
<proteinExistence type="predicted"/>
<evidence type="ECO:0000259" key="1">
    <source>
        <dbReference type="PROSITE" id="PS51186"/>
    </source>
</evidence>
<accession>A0A5K7WZ87</accession>
<dbReference type="AlphaFoldDB" id="A0A5K7WZ87"/>
<feature type="domain" description="N-acetyltransferase" evidence="1">
    <location>
        <begin position="6"/>
        <end position="173"/>
    </location>
</feature>
<sequence>MSESKRTIREARKSDAAPVLAYLSRIAGETDFLTYGSVDELQLTVEKEEALFERYAKKDNAVFLVAEYDGTIVGTLNFEGGKRKRTAHVGEFGISVRKDYWGKGIGRALLSHLIHWSKKTGIIRKINLMARSDNIRAIKLYESFGFVQDGLITRDLLIDGVFYSTVHMGLLID</sequence>
<dbReference type="CDD" id="cd04301">
    <property type="entry name" value="NAT_SF"/>
    <property type="match status" value="1"/>
</dbReference>
<dbReference type="SUPFAM" id="SSF55729">
    <property type="entry name" value="Acyl-CoA N-acyltransferases (Nat)"/>
    <property type="match status" value="1"/>
</dbReference>
<gene>
    <name evidence="2" type="ORF">St703_24220</name>
</gene>
<dbReference type="Proteomes" id="UP000326951">
    <property type="component" value="Chromosome"/>
</dbReference>
<dbReference type="Pfam" id="PF00583">
    <property type="entry name" value="Acetyltransf_1"/>
    <property type="match status" value="1"/>
</dbReference>
<name>A0A5K7WZ87_9BACL</name>
<dbReference type="PANTHER" id="PTHR43415:SF3">
    <property type="entry name" value="GNAT-FAMILY ACETYLTRANSFERASE"/>
    <property type="match status" value="1"/>
</dbReference>
<dbReference type="InterPro" id="IPR000182">
    <property type="entry name" value="GNAT_dom"/>
</dbReference>